<feature type="domain" description="Peptidase C3" evidence="29">
    <location>
        <begin position="1753"/>
        <end position="1930"/>
    </location>
</feature>
<feature type="domain" description="SF3 helicase" evidence="28">
    <location>
        <begin position="1373"/>
        <end position="1530"/>
    </location>
</feature>
<keyword evidence="7" id="KW-0597">Phosphoprotein</keyword>
<dbReference type="SUPFAM" id="SSF89043">
    <property type="entry name" value="Soluble domain of poliovirus core protein 3a"/>
    <property type="match status" value="1"/>
</dbReference>
<keyword evidence="20" id="KW-1043">Host membrane</keyword>
<organism evidence="30">
    <name type="scientific">Apodemus agrarius picornavirus</name>
    <dbReference type="NCBI Taxonomy" id="2184393"/>
    <lineage>
        <taxon>Viruses</taxon>
        <taxon>Riboviria</taxon>
        <taxon>Orthornavirae</taxon>
        <taxon>Pisuviricota</taxon>
        <taxon>Pisoniviricetes</taxon>
        <taxon>Picornavirales</taxon>
    </lineage>
</organism>
<keyword evidence="6" id="KW-0191">Covalent protein-RNA linkage</keyword>
<evidence type="ECO:0000256" key="4">
    <source>
        <dbReference type="ARBA" id="ARBA00020107"/>
    </source>
</evidence>
<dbReference type="GO" id="GO:0033644">
    <property type="term" value="C:host cell membrane"/>
    <property type="evidence" value="ECO:0007669"/>
    <property type="project" value="UniProtKB-SubCell"/>
</dbReference>
<evidence type="ECO:0000259" key="28">
    <source>
        <dbReference type="PROSITE" id="PS51218"/>
    </source>
</evidence>
<dbReference type="GO" id="GO:0003723">
    <property type="term" value="F:RNA binding"/>
    <property type="evidence" value="ECO:0007669"/>
    <property type="project" value="InterPro"/>
</dbReference>
<evidence type="ECO:0000256" key="17">
    <source>
        <dbReference type="ARBA" id="ARBA00022807"/>
    </source>
</evidence>
<evidence type="ECO:0000259" key="27">
    <source>
        <dbReference type="PROSITE" id="PS50507"/>
    </source>
</evidence>
<evidence type="ECO:0000256" key="5">
    <source>
        <dbReference type="ARBA" id="ARBA00022484"/>
    </source>
</evidence>
<evidence type="ECO:0000256" key="13">
    <source>
        <dbReference type="ARBA" id="ARBA00022707"/>
    </source>
</evidence>
<keyword evidence="19" id="KW-0946">Virion</keyword>
<keyword evidence="10" id="KW-0808">Transferase</keyword>
<evidence type="ECO:0000256" key="3">
    <source>
        <dbReference type="ARBA" id="ARBA00004551"/>
    </source>
</evidence>
<evidence type="ECO:0000256" key="12">
    <source>
        <dbReference type="ARBA" id="ARBA00022706"/>
    </source>
</evidence>
<sequence length="2399" mass="266892">MAILSDTTIVAFQLLGKDKRVRTMWTCIGCDLLGYKMKARIIAGDPSAISKISFNNFGASVSKSETGNKPQVAQAGGNITQINYYGTDYAAAKTDALMQMDPEKFTKPITALMGGPALKSPSVEECGYSDRILQLTAGNSTITTQEAVDAVVAYAHWPTPSSGSGEAIDRLSTPGPAVDRFYTLDSIDWSQRFDGYFWRLPGCLTDLGVFGQNCAFHYLMRSGFCVHLQLNASKFHQGCVMLVAIPEGQYETSSQTGQADSGPLAAEFYITYPLHQMTLFPHQFVNLRTNNSATLILPYMNSVPAENAITHNYWMIALLPIVPLQYSAGASTVVPMTLSIAPMHAEFSGLRQSVVVRQGVPTFQVPGSRQFVSTIRNAGYPLYPEFEPTHSHFIPGEVTNLCEVMQVDTFCKLNTSSFMLLEVGVRQTTPILSFDMDLNSEVFSTTYLARCCKWFTNYRGSVRLTFTFCGSAMATGKLLLAYTPPGGDAPPNRTQAMLGTHMVWDLGLQSSVTFVVPWISQTQYRFPNTGANVYSYAGYVTVWYQTSIVVPPGAPATCGITLMAGACEDFQVRLPTDNAYFQGIGDTIGKVIEHELQTALQPTQVPASKPSIQEGDLTIQTGDAPALTASEAGASTATDPSTVMETRSVPVSFSTREACIENFFSRYAPVIGGTTDWGQINTSKSAFVVKIPINFNDQHTQLAIKAKYNMFTYIRCAFDFVIMVENESFEYVTGGASSGTTAANGYPVTFEAAFVPPGGPNLETFNAAAWDMPTIPRILFQSNGVPASFRIPFMSVANAYRVFFDGYSTFSDGTYGLDPGNFIGTLYIRNFMNIFVSGNESIRYRTHWKLYARPVHIHAWGPRPIRSLKPSSRISDESRARIYVVRDDEETTRELRTSTGPWGTDEFVNYGKDEPMDTSEEKPMEVEKTSEELAAEYYERDQLSLGALSDRMRKWLNRCPIFAINGFHYHGVPISHNLVAINYHLAVDASAISVVKGPKEFVVEHLDFEHDLAVLKFKKNSFVPIPLCDNDHPCRAWTANDCEFDAAVYLGEASGIAVAHFNANPIVPEHDQFHLMSFAAQTKEGWCGSPVMCDRGLCGIITGGNLGVTLATAFKHIDIMHPMDVDRKEDFSVPYTIGQQLGHRHKRQKKGRPYKSYAAEMQGPSDWIRSLGDAFGTGMLESAKEEVNRLLPKFSTTELSNNTTQQVLSWLVKAICSAVLIAKAEDKASAAGCVGCILGVDFLTSSPFDWLKNQVLTMLGIKHKQGPTEWLKEFNAFCQAARGLDWIGQQISRFVEWFKKLIHGELPARKEFYRRLETFPDLMESLDKVEANRGSYEEVKVLSLIKNMENLKKGADLFGVERSYASMQIGKYYEKAMNLKKSIASNRHEPIAVVFRGAPGCGKSLATNLVGGALAKRCGGSKPYSLPPDPKHFDGYCGQSVVIMDDVGQNPDGLDLALFCQMVSSTEFMPPMADLKDKGKCFTSDFVLCSTNCGDLRPPTIASPEALDRRFFLDIEVTVKQAYSRMGRLDAGRALNPDEKLGAGYFKGCPFTAGMACTFKDRKSKKEYTLDEVGDLLLAEREKRRNCLNLLEAQFQGPTRVEGHICKGDCVHTPIIQADDPAVLYVDDEYDFENVRLETIEETTKKEKQSRPAPQEIIDLVKACPNKDVLEFCVRQGWIVPQKSKIEIVRKEIMAWTTVATSMFAGLILVLTSAILIYEIYQLFKSKDEQGPYTGQPKKVVKQPQLRKAVVQGPGMEFESRLIRSSLFDVETAEGHFTGLGVYDEWMLLPRHAKPGEMVRVEETEFQVVDCLELVQTAGDLELVAIKLNRPVKFRDIRKYFPTSFVSERDAKLLINNQNFRNMFCPVGAVTRYGSLNLSGMHVVNTCMYRYPTKSGQCGGVVVANNKIIAMHIGGDGLNGYGAILKASYMNFDRTDATGQGEIVATRPASKSVNVSSKTSLHPSVFFDVFEGSKEPAALRKTDKRLEVDLDVAMFSKYKGNKKIENCPELDMAVDHYVSQLQTILPENVTEPLTLEEVVYGIENLEGLDLNTSAGFPYVTEGIRKRDLIPERGEPLTKLQAALDLHGTNLPFVTYLKDELRPIEKVKLGKTRLIECSSLNDTIWMKTKLGRLFQTFHANPGTVTGSAVGCNPDVHWSKFRAEIGDNPLLAFDYSNFDASLGPFWFEALKKVLRKIGYDSDKLINYICYSKHIYKDLEYDVEGGMPSGCSGTSIFNSIINNLIIRTLVLRCYKGIDLDSLKIIAYGDDVICSYPWQLDAQQLAEEGAKFGLTMTPADKSASFNEVTWENVTFLKRRFVPDEDFPFLIHPVFPMSEIHESIRWCRSAAHTQEHVSSLCYLAWHAGKREYEHFLDKIRSVKIGKALFLPAYSVLRRAWLDSF</sequence>
<evidence type="ECO:0000256" key="18">
    <source>
        <dbReference type="ARBA" id="ARBA00022840"/>
    </source>
</evidence>
<dbReference type="Gene3D" id="2.40.10.10">
    <property type="entry name" value="Trypsin-like serine proteases"/>
    <property type="match status" value="3"/>
</dbReference>
<evidence type="ECO:0000256" key="11">
    <source>
        <dbReference type="ARBA" id="ARBA00022695"/>
    </source>
</evidence>
<evidence type="ECO:0000256" key="15">
    <source>
        <dbReference type="ARBA" id="ARBA00022801"/>
    </source>
</evidence>
<keyword evidence="22" id="KW-0472">Membrane</keyword>
<evidence type="ECO:0000256" key="23">
    <source>
        <dbReference type="ARBA" id="ARBA00023200"/>
    </source>
</evidence>
<keyword evidence="11" id="KW-0548">Nucleotidyltransferase</keyword>
<dbReference type="Pfam" id="PF00073">
    <property type="entry name" value="Rhv"/>
    <property type="match status" value="2"/>
</dbReference>
<dbReference type="Gene3D" id="1.20.960.20">
    <property type="match status" value="1"/>
</dbReference>
<dbReference type="InterPro" id="IPR014759">
    <property type="entry name" value="Helicase_SF3_ssRNA_vir"/>
</dbReference>
<dbReference type="GO" id="GO:0019028">
    <property type="term" value="C:viral capsid"/>
    <property type="evidence" value="ECO:0007669"/>
    <property type="project" value="UniProtKB-KW"/>
</dbReference>
<evidence type="ECO:0000256" key="21">
    <source>
        <dbReference type="ARBA" id="ARBA00022953"/>
    </source>
</evidence>
<dbReference type="InterPro" id="IPR001676">
    <property type="entry name" value="Picornavirus_capsid"/>
</dbReference>
<dbReference type="PROSITE" id="PS50507">
    <property type="entry name" value="RDRP_SSRNA_POS"/>
    <property type="match status" value="1"/>
</dbReference>
<keyword evidence="5" id="KW-0696">RNA-directed RNA polymerase</keyword>
<evidence type="ECO:0000259" key="29">
    <source>
        <dbReference type="PROSITE" id="PS51874"/>
    </source>
</evidence>
<feature type="region of interest" description="Disordered" evidence="26">
    <location>
        <begin position="906"/>
        <end position="925"/>
    </location>
</feature>
<keyword evidence="24" id="KW-0449">Lipoprotein</keyword>
<dbReference type="Gene3D" id="6.10.20.20">
    <property type="entry name" value="Poliovirus 3A protein-like"/>
    <property type="match status" value="1"/>
</dbReference>
<dbReference type="Pfam" id="PF00548">
    <property type="entry name" value="Peptidase_C3"/>
    <property type="match status" value="1"/>
</dbReference>
<dbReference type="InterPro" id="IPR043128">
    <property type="entry name" value="Rev_trsase/Diguanyl_cyclase"/>
</dbReference>
<keyword evidence="14" id="KW-0547">Nucleotide-binding</keyword>
<feature type="domain" description="RdRp catalytic" evidence="27">
    <location>
        <begin position="2166"/>
        <end position="2280"/>
    </location>
</feature>
<dbReference type="InterPro" id="IPR033703">
    <property type="entry name" value="Rhv-like"/>
</dbReference>
<keyword evidence="16" id="KW-0347">Helicase</keyword>
<dbReference type="Gene3D" id="3.30.70.270">
    <property type="match status" value="1"/>
</dbReference>
<keyword evidence="18" id="KW-0067">ATP-binding</keyword>
<dbReference type="SUPFAM" id="SSF56672">
    <property type="entry name" value="DNA/RNA polymerases"/>
    <property type="match status" value="1"/>
</dbReference>
<dbReference type="GO" id="GO:0006508">
    <property type="term" value="P:proteolysis"/>
    <property type="evidence" value="ECO:0007669"/>
    <property type="project" value="UniProtKB-KW"/>
</dbReference>
<name>A0A2S1YF61_9VIRU</name>
<dbReference type="Pfam" id="PF00910">
    <property type="entry name" value="RNA_helicase"/>
    <property type="match status" value="1"/>
</dbReference>
<evidence type="ECO:0000256" key="16">
    <source>
        <dbReference type="ARBA" id="ARBA00022806"/>
    </source>
</evidence>
<evidence type="ECO:0000256" key="7">
    <source>
        <dbReference type="ARBA" id="ARBA00022553"/>
    </source>
</evidence>
<dbReference type="GO" id="GO:0039694">
    <property type="term" value="P:viral RNA genome replication"/>
    <property type="evidence" value="ECO:0007669"/>
    <property type="project" value="InterPro"/>
</dbReference>
<evidence type="ECO:0000256" key="26">
    <source>
        <dbReference type="SAM" id="MobiDB-lite"/>
    </source>
</evidence>
<dbReference type="GO" id="GO:0003724">
    <property type="term" value="F:RNA helicase activity"/>
    <property type="evidence" value="ECO:0007669"/>
    <property type="project" value="InterPro"/>
</dbReference>
<evidence type="ECO:0000256" key="20">
    <source>
        <dbReference type="ARBA" id="ARBA00022870"/>
    </source>
</evidence>
<protein>
    <recommendedName>
        <fullName evidence="4">Genome polyprotein</fullName>
    </recommendedName>
</protein>
<keyword evidence="23" id="KW-1035">Host cytoplasm</keyword>
<dbReference type="InterPro" id="IPR044067">
    <property type="entry name" value="PCV_3C_PRO"/>
</dbReference>
<comment type="subcellular location">
    <subcellularLocation>
        <location evidence="1">Host cytoplasm</location>
    </subcellularLocation>
    <subcellularLocation>
        <location evidence="3">Host membrane</location>
    </subcellularLocation>
    <subcellularLocation>
        <location evidence="2">Virion</location>
    </subcellularLocation>
</comment>
<evidence type="ECO:0000256" key="1">
    <source>
        <dbReference type="ARBA" id="ARBA00004192"/>
    </source>
</evidence>
<dbReference type="InterPro" id="IPR036203">
    <property type="entry name" value="P3A_soluble_dom"/>
</dbReference>
<dbReference type="InterPro" id="IPR027417">
    <property type="entry name" value="P-loop_NTPase"/>
</dbReference>
<keyword evidence="9" id="KW-0645">Protease</keyword>
<dbReference type="InterPro" id="IPR000199">
    <property type="entry name" value="Peptidase_C3A/C3B_picornavir"/>
</dbReference>
<evidence type="ECO:0000256" key="24">
    <source>
        <dbReference type="ARBA" id="ARBA00023288"/>
    </source>
</evidence>
<keyword evidence="21" id="KW-0693">Viral RNA replication</keyword>
<dbReference type="InterPro" id="IPR043504">
    <property type="entry name" value="Peptidase_S1_PA_chymotrypsin"/>
</dbReference>
<evidence type="ECO:0000256" key="6">
    <source>
        <dbReference type="ARBA" id="ARBA00022520"/>
    </source>
</evidence>
<evidence type="ECO:0000256" key="19">
    <source>
        <dbReference type="ARBA" id="ARBA00022844"/>
    </source>
</evidence>
<dbReference type="PROSITE" id="PS51874">
    <property type="entry name" value="PCV_3C_PRO"/>
    <property type="match status" value="1"/>
</dbReference>
<dbReference type="GO" id="GO:0004197">
    <property type="term" value="F:cysteine-type endopeptidase activity"/>
    <property type="evidence" value="ECO:0007669"/>
    <property type="project" value="InterPro"/>
</dbReference>
<dbReference type="InterPro" id="IPR002527">
    <property type="entry name" value="Pico_P2B"/>
</dbReference>
<dbReference type="InterPro" id="IPR001205">
    <property type="entry name" value="RNA-dir_pol_C"/>
</dbReference>
<dbReference type="CDD" id="cd00205">
    <property type="entry name" value="rhv_like"/>
    <property type="match status" value="3"/>
</dbReference>
<dbReference type="GO" id="GO:0006351">
    <property type="term" value="P:DNA-templated transcription"/>
    <property type="evidence" value="ECO:0007669"/>
    <property type="project" value="InterPro"/>
</dbReference>
<dbReference type="EMBL" id="MF352426">
    <property type="protein sequence ID" value="AWK02685.1"/>
    <property type="molecule type" value="Genomic_RNA"/>
</dbReference>
<dbReference type="InterPro" id="IPR000605">
    <property type="entry name" value="Helicase_SF3_ssDNA/RNA_vir"/>
</dbReference>
<dbReference type="InterPro" id="IPR059138">
    <property type="entry name" value="Pico_VP1"/>
</dbReference>
<dbReference type="GO" id="GO:0003968">
    <property type="term" value="F:RNA-directed RNA polymerase activity"/>
    <property type="evidence" value="ECO:0007669"/>
    <property type="project" value="UniProtKB-KW"/>
</dbReference>
<dbReference type="PROSITE" id="PS51218">
    <property type="entry name" value="SF3_HELICASE_2"/>
    <property type="match status" value="1"/>
</dbReference>
<keyword evidence="17" id="KW-0788">Thiol protease</keyword>
<keyword evidence="13" id="KW-0519">Myristate</keyword>
<dbReference type="InterPro" id="IPR043502">
    <property type="entry name" value="DNA/RNA_pol_sf"/>
</dbReference>
<dbReference type="Pfam" id="PF00680">
    <property type="entry name" value="RdRP_1"/>
    <property type="match status" value="1"/>
</dbReference>
<dbReference type="Gene3D" id="4.10.880.10">
    <property type="entry name" value="Poliovirus 3D polymerase Domain 1 (Nucleotidyltransferase)"/>
    <property type="match status" value="2"/>
</dbReference>
<dbReference type="Pfam" id="PF01552">
    <property type="entry name" value="Pico_P2B"/>
    <property type="match status" value="1"/>
</dbReference>
<evidence type="ECO:0000256" key="10">
    <source>
        <dbReference type="ARBA" id="ARBA00022679"/>
    </source>
</evidence>
<feature type="compositionally biased region" description="Basic and acidic residues" evidence="26">
    <location>
        <begin position="911"/>
        <end position="925"/>
    </location>
</feature>
<evidence type="ECO:0000256" key="9">
    <source>
        <dbReference type="ARBA" id="ARBA00022670"/>
    </source>
</evidence>
<evidence type="ECO:0000256" key="8">
    <source>
        <dbReference type="ARBA" id="ARBA00022561"/>
    </source>
</evidence>
<evidence type="ECO:0000313" key="30">
    <source>
        <dbReference type="EMBL" id="AWK02685.1"/>
    </source>
</evidence>
<proteinExistence type="predicted"/>
<keyword evidence="12" id="KW-1143">T=pseudo3 icosahedral capsid protein</keyword>
<dbReference type="GO" id="GO:0005524">
    <property type="term" value="F:ATP binding"/>
    <property type="evidence" value="ECO:0007669"/>
    <property type="project" value="UniProtKB-KW"/>
</dbReference>
<dbReference type="InterPro" id="IPR029053">
    <property type="entry name" value="Viral_coat"/>
</dbReference>
<comment type="function">
    <text evidence="25">Forms an icosahedral capsid of pseudo T=3 symmetry with capsid proteins VP2 and VP3. The capsid is 300 Angstroms in diameter, composed of 60 copies of each capsid protein and enclosing the viral positive strand RNA genome.</text>
</comment>
<dbReference type="SUPFAM" id="SSF52540">
    <property type="entry name" value="P-loop containing nucleoside triphosphate hydrolases"/>
    <property type="match status" value="1"/>
</dbReference>
<evidence type="ECO:0000256" key="22">
    <source>
        <dbReference type="ARBA" id="ARBA00023136"/>
    </source>
</evidence>
<accession>A0A2S1YF61</accession>
<dbReference type="Pfam" id="PF22663">
    <property type="entry name" value="Rhv_5"/>
    <property type="match status" value="1"/>
</dbReference>
<evidence type="ECO:0000256" key="2">
    <source>
        <dbReference type="ARBA" id="ARBA00004328"/>
    </source>
</evidence>
<keyword evidence="15" id="KW-0378">Hydrolase</keyword>
<dbReference type="InterPro" id="IPR009003">
    <property type="entry name" value="Peptidase_S1_PA"/>
</dbReference>
<dbReference type="SUPFAM" id="SSF88633">
    <property type="entry name" value="Positive stranded ssRNA viruses"/>
    <property type="match status" value="2"/>
</dbReference>
<reference evidence="30" key="1">
    <citation type="submission" date="2017-06" db="EMBL/GenBank/DDBJ databases">
        <title>Picornaviruses in small mammals, China.</title>
        <authorList>
            <person name="Guo W.-P."/>
            <person name="Zhang Y.-Z."/>
        </authorList>
    </citation>
    <scope>NUCLEOTIDE SEQUENCE</scope>
    <source>
        <strain evidence="30">Longquan-Aa118</strain>
    </source>
</reference>
<dbReference type="InterPro" id="IPR007094">
    <property type="entry name" value="RNA-dir_pol_PSvirus"/>
</dbReference>
<dbReference type="Gene3D" id="2.60.120.20">
    <property type="match status" value="3"/>
</dbReference>
<dbReference type="GO" id="GO:0005198">
    <property type="term" value="F:structural molecule activity"/>
    <property type="evidence" value="ECO:0007669"/>
    <property type="project" value="InterPro"/>
</dbReference>
<evidence type="ECO:0000256" key="25">
    <source>
        <dbReference type="ARBA" id="ARBA00045131"/>
    </source>
</evidence>
<evidence type="ECO:0000256" key="14">
    <source>
        <dbReference type="ARBA" id="ARBA00022741"/>
    </source>
</evidence>
<keyword evidence="8" id="KW-0167">Capsid protein</keyword>
<dbReference type="SUPFAM" id="SSF50494">
    <property type="entry name" value="Trypsin-like serine proteases"/>
    <property type="match status" value="2"/>
</dbReference>